<keyword evidence="3" id="KW-1185">Reference proteome</keyword>
<evidence type="ECO:0000256" key="1">
    <source>
        <dbReference type="SAM" id="MobiDB-lite"/>
    </source>
</evidence>
<dbReference type="Proteomes" id="UP000785679">
    <property type="component" value="Unassembled WGS sequence"/>
</dbReference>
<name>A0A8J8P421_HALGN</name>
<feature type="region of interest" description="Disordered" evidence="1">
    <location>
        <begin position="1068"/>
        <end position="1100"/>
    </location>
</feature>
<proteinExistence type="predicted"/>
<dbReference type="AlphaFoldDB" id="A0A8J8P421"/>
<evidence type="ECO:0000313" key="3">
    <source>
        <dbReference type="Proteomes" id="UP000785679"/>
    </source>
</evidence>
<reference evidence="2" key="1">
    <citation type="submission" date="2019-06" db="EMBL/GenBank/DDBJ databases">
        <authorList>
            <person name="Zheng W."/>
        </authorList>
    </citation>
    <scope>NUCLEOTIDE SEQUENCE</scope>
    <source>
        <strain evidence="2">QDHG01</strain>
    </source>
</reference>
<accession>A0A8J8P421</accession>
<protein>
    <submittedName>
        <fullName evidence="2">Uncharacterized protein</fullName>
    </submittedName>
</protein>
<gene>
    <name evidence="2" type="ORF">FGO68_gene4405</name>
</gene>
<sequence length="1100" mass="127243">MSQFGRIRRLKCLQLAGTLSWSRQLSSAQRQSATSQKTSKSLRKCSAKTSPFPRLILSRSYGPQSKPNYTRCNLQELWNNQLYFLTEVQEVTLSNQLQSLLSEKWLNGLQAILNSHVTVTLFQNLQDFSQQVAQMANWHQMRKQVNGELGKAMDEAMGRRPFSLATLVSLLTTDPDKITDHKHLLDKCLTSIDLASFGKLKLSPDYSLFHEKLAQLEGTKAIVIKLRETFAKLNEELSIELPSYNSSEAYALLMTRIGNAMSEGGDMGQLEELVRKYDIKSIPQDVLLQSATNEDRFVTILDVLYKSGITRLAFTDLAQQAAERNQVKLFHFLLEDHRLLNHLTAEQVTSLLWQLFGQRNFPYLNTLFQSTLFSNYFTLLLPTTAERQKLIYSLLTQLHEEYGGYTSEHFEIFTHRYISPYFLVELIDRDTYMKLGTFELYNKCLANSTQYELELLSQSQENEERFIRFMKYVEILSEEDPKRIEGKKLIDRIFNLDKFKELGTGGASMQLYDNESQILEEEGIVDEGGAHSVQVAMMVHGKQQRQRFKQFDVKRFFAFFATKHEAEIIALLKQYQLQDLYFLRQFSSMESTVLDQCWNLQDDGNFVEAILDVHGQLNLLQLAIYYNLGNLFKYLLFDHKPQQDPRIILSTTHSSQDPTFTLRLALQLKNQPTFLTMWCDFPYLYSHEHLLPIARFIMHPQIRAYELIPSFLEAETTKCVFANAPQSVREEFVRVIGEINVAQSYIKKEPYIQEEEEKEDVVGEMYAYIKDNDADRLKELVINHNIKGIGSIFFNLDESDRELLSQVNQPVVSLSILNPVLLCIKYRAFQCLKYLLSAFPLRPSIHPADLIIHPKDQEQEYHFSQWLLPILLKVKDTEALTYLLKQPGMWMEAKDFKSFIAFSLSEKQVTGLKIFLESKSGHQFFTSLFTYDQQRDIVSSLIKCVCELQDPKLKKSFSQTIIEDTLSKRPYAQHLTLLLLQDYATTCSNESQLKMARECLKTVTTEDLWHLYMLGELKGPQPLMEEIAVKYKQVQESESALKKELGKIVQRYANEVLPEIAIVSQRSGEEGAALSQAPMEPKRIQQTDLNPIRDDEDDRE</sequence>
<dbReference type="EMBL" id="RRYP01001658">
    <property type="protein sequence ID" value="TNV85649.1"/>
    <property type="molecule type" value="Genomic_DNA"/>
</dbReference>
<dbReference type="OrthoDB" id="325322at2759"/>
<organism evidence="2 3">
    <name type="scientific">Halteria grandinella</name>
    <dbReference type="NCBI Taxonomy" id="5974"/>
    <lineage>
        <taxon>Eukaryota</taxon>
        <taxon>Sar</taxon>
        <taxon>Alveolata</taxon>
        <taxon>Ciliophora</taxon>
        <taxon>Intramacronucleata</taxon>
        <taxon>Spirotrichea</taxon>
        <taxon>Stichotrichia</taxon>
        <taxon>Sporadotrichida</taxon>
        <taxon>Halteriidae</taxon>
        <taxon>Halteria</taxon>
    </lineage>
</organism>
<evidence type="ECO:0000313" key="2">
    <source>
        <dbReference type="EMBL" id="TNV85649.1"/>
    </source>
</evidence>
<comment type="caution">
    <text evidence="2">The sequence shown here is derived from an EMBL/GenBank/DDBJ whole genome shotgun (WGS) entry which is preliminary data.</text>
</comment>